<dbReference type="InterPro" id="IPR038902">
    <property type="entry name" value="INTS1"/>
</dbReference>
<keyword evidence="7" id="KW-1185">Reference proteome</keyword>
<evidence type="ECO:0000259" key="3">
    <source>
        <dbReference type="Pfam" id="PF22927"/>
    </source>
</evidence>
<dbReference type="InterPro" id="IPR053966">
    <property type="entry name" value="INTS1_INTS2-bd"/>
</dbReference>
<evidence type="ECO:0000259" key="5">
    <source>
        <dbReference type="Pfam" id="PF22929"/>
    </source>
</evidence>
<keyword evidence="2" id="KW-0732">Signal</keyword>
<dbReference type="GO" id="GO:0032039">
    <property type="term" value="C:integrator complex"/>
    <property type="evidence" value="ECO:0007669"/>
    <property type="project" value="InterPro"/>
</dbReference>
<dbReference type="STRING" id="46835.A0A504YKX2"/>
<feature type="compositionally biased region" description="Polar residues" evidence="1">
    <location>
        <begin position="1516"/>
        <end position="1527"/>
    </location>
</feature>
<feature type="compositionally biased region" description="Low complexity" evidence="1">
    <location>
        <begin position="380"/>
        <end position="390"/>
    </location>
</feature>
<sequence length="2356" mass="256922">MIVQILKNISALSILVLLTTSTKPKKSLLSSSTVGSGSAYKKPKGDFIEVEPAELVSRTEAALSSGNVNLAESLVLSALNHLRTSSGPTTAAALALGSVGFRSVSGSSGGSRLPPGFCLGLLILAQAHPSLFTRAAVLDQLIALLSLSPRELGISLPPAAVATLCARARGLHVLVANLTYFAFASTPKWPSRLVKIYLEDSLMDRVWVDQDECRAFVLNLETAFPKVYGDPRGLFSVLCGPTSSAAPSAQTSSATTSSSGNNAGSSSAGVGGTGGGGSGGSTAVHTVLGLGPGQSNITPETIVDCPEKDEIAEAVIHGADPANLVLPRFENSRQAVEVMIVNTLREALGRRGSASGSAVVGGNGAAVTGGTGPHAGGNQSTAASGGSALSIASGSSQGGSPAVGSIEAAQLRGLIRTVAMACGIPENPKIQMYAIGLVAILASNCRLGGRSPHDLDVMISVIFRIRYKLLKPNIQAAFLECLAHMVKANPLNLYCLIHLCAMSESRPVVPTSDMKTTSGQYISQMVIKIAETVQSMSTATSADGTEDRTGKTNQQQLQLNTATIAAVAAGASNIVATRGAASVYTILPFLFQRFGAQWIRIMGNLLHERLLLSTTSTTFGAMSSALTSTQVVDELTATIVPVYAFLRELARNSRPNLTDSGLLGMNQSSASSVPMANQPQLLQQTYLPCAELAGALLQDRNYRINTTATAAANAIIRALSSNESHASTDQPIIVGVGRIQFYLNGLIGLVCALQMLSASRPHLVGASASRRTTAHVDAMKAHQTALRQIRLAVVRWAKTILPSLVNAAMQSTSSPNVTQTRTQLLSCVDALKPSLLIRRAFMLDSNASLRRTNSIVYELPAFYPVKEIWANDQEHSLLIRLVTDTVLPEKLAHQLLILGLEPSRQLFNPLDSLDMVCELIWRAALLARDSGSLLIRLVTDTVLPEKLAHQLLILGLEPSRQLFNPLDSLDMVCELIWRAALLARDSGLEPLNVTKPQQLIDLLFASCTYVGEQDQQLPSQIETQLILRLESYLLNPDPNSPVVTITPETSKLLGRLVRNNPRGPIRLPPAEQLTSLRAIAQELGLGRRLWRSRDPDFLLELLHSQAGHPAVQPWLVRLVESSGTDFELLPIECLCEYLLRDTLTRMRQSCVHVLPLVKTIESMNNGRRQRTSSTSSDCLKPHTSAEIRLQDSVLDWLNVLHTLLQLPVLRVEPRSTAPAEAAQNLLSSLLDSLLVETDLNILTGSLLFLSQVTRSPSFVSWRPLITSLAQFIQSRPKILSALLHRPTAAPDEQDWTDSNLDWSYLALEALSEMHVRYVEYNCTVAGAIPVDERKSVFVTWPTQRECPLELELIQAQLLLLSHAHDNLPHRIPPGVVELFETFQYAEAEPSTESCWWLRLRDTWFVPQDARPGSDKFGLPQLTPFTTELTEFPSSTMFHKVELSFEKATDANQSPRPCLSVGLRCGLICSNNLPLVSGALWRITPDELAAVINKLPTYLLTEDTARRPMEQDGAQPEPTTDSSRSPTVDTPVKLKTLEVQPEGKFWSNLMNTLDLLSDAKRSGIICQTAHQLMLDEKKRKMWLENFTVSPQALGKIRSTLQDVLGRSPEARCIWDNLLSGLDWNLLTPTELSNQQTVDSDNKASCEPSHIAFVDQIGQFGLVELTRGIIPSQPSNASPILDLIRAVEYVFRCSTDQSTTVPIAHVTCVEPDRTYLLRCLLQQANPNILWHVLRSLFQNTQVECFKSTQLLDFFIAVLTLPRLAYPVPRSEPRDRPDSTTALTELHQLSPDEVISLIMHIVREADQIASKSHGRVVQTIDAALSGRIVCLNVVVTQHSALCVSYLELLSGCLSLDDATCVDVQFTPQLLARHPCKSQSTALRRLTALRLLTILYQRWPGTLGLIQSPLAKAWTTQPWRIRDRAYNHSWLKAIADQCEQPLGNVDSISQPEIDRLGPLLLVSLTSSNSTLEESVQLSCKSLFVHHSRAALRLLPVLAALSEGRLELSWAQFSGRRYHLLFAELLHLLELLAPFVTDEESDADGQSALDVDCNASSSSALFSDEAILHRSAIEHLMANMIRMLARFRHQVRKLGGFAGRISRFLESCANCETGRQILANVFRTVPDEINLLVTEFDELASLPTIIGFTREKGDPTVGESSSTFSFSSSAAHSGRTTRRWNVAVQPFRQRLQTSNSIQATTELLEDLDETSKRKVDVLLHFKSDLIRLISHPNESICSLSLRLLLRLMVQFPRCAPTIIESGILPYLSPKMLDQSSLHVPILESLPFFCFLAPLLAPKLLHACAETILFRVPDSSSYEALSAIEETVRRLALDGLDAACVEHAASALISRTNLIHGGGPSS</sequence>
<feature type="chain" id="PRO_5021303035" description="DUF3677 domain-containing protein" evidence="2">
    <location>
        <begin position="25"/>
        <end position="2356"/>
    </location>
</feature>
<feature type="region of interest" description="Disordered" evidence="1">
    <location>
        <begin position="246"/>
        <end position="301"/>
    </location>
</feature>
<dbReference type="Pfam" id="PF22928">
    <property type="entry name" value="INTS1_R4"/>
    <property type="match status" value="1"/>
</dbReference>
<evidence type="ECO:0008006" key="8">
    <source>
        <dbReference type="Google" id="ProtNLM"/>
    </source>
</evidence>
<name>A0A504YKX2_FASGI</name>
<evidence type="ECO:0000313" key="6">
    <source>
        <dbReference type="EMBL" id="TPP61913.1"/>
    </source>
</evidence>
<dbReference type="Pfam" id="PF22929">
    <property type="entry name" value="INTS1_INTS2-bd"/>
    <property type="match status" value="1"/>
</dbReference>
<feature type="domain" description="Integrator complex subunit 1 INTS2-binding" evidence="5">
    <location>
        <begin position="1222"/>
        <end position="1366"/>
    </location>
</feature>
<feature type="domain" description="Integrator complex subunit 1 R3" evidence="3">
    <location>
        <begin position="1969"/>
        <end position="2046"/>
    </location>
</feature>
<dbReference type="InterPro" id="IPR053965">
    <property type="entry name" value="INTS1_R4"/>
</dbReference>
<feature type="compositionally biased region" description="Gly residues" evidence="1">
    <location>
        <begin position="269"/>
        <end position="280"/>
    </location>
</feature>
<feature type="region of interest" description="Disordered" evidence="1">
    <location>
        <begin position="370"/>
        <end position="390"/>
    </location>
</feature>
<comment type="caution">
    <text evidence="6">The sequence shown here is derived from an EMBL/GenBank/DDBJ whole genome shotgun (WGS) entry which is preliminary data.</text>
</comment>
<dbReference type="InterPro" id="IPR053964">
    <property type="entry name" value="INT1_R3"/>
</dbReference>
<feature type="domain" description="Integrator complex subunit 1 R4" evidence="4">
    <location>
        <begin position="2184"/>
        <end position="2284"/>
    </location>
</feature>
<dbReference type="Pfam" id="PF22927">
    <property type="entry name" value="INT1_R3"/>
    <property type="match status" value="1"/>
</dbReference>
<organism evidence="6 7">
    <name type="scientific">Fasciola gigantica</name>
    <name type="common">Giant liver fluke</name>
    <dbReference type="NCBI Taxonomy" id="46835"/>
    <lineage>
        <taxon>Eukaryota</taxon>
        <taxon>Metazoa</taxon>
        <taxon>Spiralia</taxon>
        <taxon>Lophotrochozoa</taxon>
        <taxon>Platyhelminthes</taxon>
        <taxon>Trematoda</taxon>
        <taxon>Digenea</taxon>
        <taxon>Plagiorchiida</taxon>
        <taxon>Echinostomata</taxon>
        <taxon>Echinostomatoidea</taxon>
        <taxon>Fasciolidae</taxon>
        <taxon>Fasciola</taxon>
    </lineage>
</organism>
<evidence type="ECO:0000313" key="7">
    <source>
        <dbReference type="Proteomes" id="UP000316759"/>
    </source>
</evidence>
<evidence type="ECO:0000256" key="1">
    <source>
        <dbReference type="SAM" id="MobiDB-lite"/>
    </source>
</evidence>
<dbReference type="PANTHER" id="PTHR21224:SF1">
    <property type="entry name" value="INTEGRATOR COMPLEX SUBUNIT 1"/>
    <property type="match status" value="1"/>
</dbReference>
<gene>
    <name evidence="6" type="ORF">FGIG_08228</name>
</gene>
<feature type="compositionally biased region" description="Low complexity" evidence="1">
    <location>
        <begin position="246"/>
        <end position="268"/>
    </location>
</feature>
<dbReference type="GO" id="GO:0034474">
    <property type="term" value="P:U2 snRNA 3'-end processing"/>
    <property type="evidence" value="ECO:0007669"/>
    <property type="project" value="InterPro"/>
</dbReference>
<reference evidence="6 7" key="1">
    <citation type="submission" date="2019-04" db="EMBL/GenBank/DDBJ databases">
        <title>Annotation for the trematode Fasciola gigantica.</title>
        <authorList>
            <person name="Choi Y.-J."/>
        </authorList>
    </citation>
    <scope>NUCLEOTIDE SEQUENCE [LARGE SCALE GENOMIC DNA]</scope>
    <source>
        <strain evidence="6">Uganda_cow_1</strain>
    </source>
</reference>
<dbReference type="PANTHER" id="PTHR21224">
    <property type="entry name" value="INTEGRATOR COMPLEX SUBUNIT 1"/>
    <property type="match status" value="1"/>
</dbReference>
<accession>A0A504YKX2</accession>
<dbReference type="OrthoDB" id="19938at2759"/>
<proteinExistence type="predicted"/>
<feature type="signal peptide" evidence="2">
    <location>
        <begin position="1"/>
        <end position="24"/>
    </location>
</feature>
<dbReference type="EMBL" id="SUNJ01007532">
    <property type="protein sequence ID" value="TPP61913.1"/>
    <property type="molecule type" value="Genomic_DNA"/>
</dbReference>
<evidence type="ECO:0000259" key="4">
    <source>
        <dbReference type="Pfam" id="PF22928"/>
    </source>
</evidence>
<feature type="region of interest" description="Disordered" evidence="1">
    <location>
        <begin position="1503"/>
        <end position="1530"/>
    </location>
</feature>
<protein>
    <recommendedName>
        <fullName evidence="8">DUF3677 domain-containing protein</fullName>
    </recommendedName>
</protein>
<dbReference type="Proteomes" id="UP000316759">
    <property type="component" value="Unassembled WGS sequence"/>
</dbReference>
<evidence type="ECO:0000256" key="2">
    <source>
        <dbReference type="SAM" id="SignalP"/>
    </source>
</evidence>